<dbReference type="EMBL" id="RZYA01000069">
    <property type="protein sequence ID" value="RVU13943.1"/>
    <property type="molecule type" value="Genomic_DNA"/>
</dbReference>
<name>A0A3S2V2S7_9ACTN</name>
<dbReference type="Proteomes" id="UP000283128">
    <property type="component" value="Unassembled WGS sequence"/>
</dbReference>
<reference evidence="1 2" key="1">
    <citation type="submission" date="2019-01" db="EMBL/GenBank/DDBJ databases">
        <title>Genome sequences of Streptomyces and Rhizobium isolates collected from root and soil.</title>
        <authorList>
            <person name="Chhettri S."/>
            <person name="Sevigny J.L."/>
            <person name="Sen A."/>
            <person name="Ennis N."/>
            <person name="Tisa L."/>
        </authorList>
    </citation>
    <scope>NUCLEOTIDE SEQUENCE [LARGE SCALE GENOMIC DNA]</scope>
    <source>
        <strain evidence="1 2">San01</strain>
    </source>
</reference>
<comment type="caution">
    <text evidence="1">The sequence shown here is derived from an EMBL/GenBank/DDBJ whole genome shotgun (WGS) entry which is preliminary data.</text>
</comment>
<evidence type="ECO:0000313" key="2">
    <source>
        <dbReference type="Proteomes" id="UP000283128"/>
    </source>
</evidence>
<organism evidence="1 2">
    <name type="scientific">Streptomyces antnestii</name>
    <dbReference type="NCBI Taxonomy" id="2494256"/>
    <lineage>
        <taxon>Bacteria</taxon>
        <taxon>Bacillati</taxon>
        <taxon>Actinomycetota</taxon>
        <taxon>Actinomycetes</taxon>
        <taxon>Kitasatosporales</taxon>
        <taxon>Streptomycetaceae</taxon>
        <taxon>Streptomyces</taxon>
    </lineage>
</organism>
<proteinExistence type="predicted"/>
<evidence type="ECO:0000313" key="1">
    <source>
        <dbReference type="EMBL" id="RVU13943.1"/>
    </source>
</evidence>
<sequence>MHARKIGAAAATAVALLAARDLVQKRHALLRNFPVIGHARYLLETIGPELRQYIVTSNEEERPF</sequence>
<dbReference type="SUPFAM" id="SSF51395">
    <property type="entry name" value="FMN-linked oxidoreductases"/>
    <property type="match status" value="1"/>
</dbReference>
<protein>
    <submittedName>
        <fullName evidence="1">FMN-binding glutamate synthase family protein</fullName>
    </submittedName>
</protein>
<accession>A0A3S2V2S7</accession>
<gene>
    <name evidence="1" type="ORF">EOT10_40995</name>
</gene>
<feature type="non-terminal residue" evidence="1">
    <location>
        <position position="64"/>
    </location>
</feature>
<keyword evidence="2" id="KW-1185">Reference proteome</keyword>
<dbReference type="AlphaFoldDB" id="A0A3S2V2S7"/>